<dbReference type="PANTHER" id="PTHR18901:SF38">
    <property type="entry name" value="PSEUDOURIDINE-5'-PHOSPHATASE"/>
    <property type="match status" value="1"/>
</dbReference>
<protein>
    <submittedName>
        <fullName evidence="1">Pseudouridine-5'-monophosphatase</fullName>
    </submittedName>
</protein>
<dbReference type="InterPro" id="IPR036412">
    <property type="entry name" value="HAD-like_sf"/>
</dbReference>
<gene>
    <name evidence="1" type="ORF">FGIG_07002</name>
</gene>
<dbReference type="STRING" id="46835.A0A504YYF2"/>
<sequence length="114" mass="12598">MKNHQNIWEKLDHVVTLGDYPEVLYGKPNLDIFLIAARRFSSPPKDINTVLVFEDSPLGIEEAIATGMQTVRVSQPDEPPEDASESIASSDKNCVTRCKGLADNQPQLFGIPAF</sequence>
<dbReference type="SUPFAM" id="SSF56784">
    <property type="entry name" value="HAD-like"/>
    <property type="match status" value="1"/>
</dbReference>
<dbReference type="EMBL" id="SUNJ01001799">
    <property type="protein sequence ID" value="TPP66453.1"/>
    <property type="molecule type" value="Genomic_DNA"/>
</dbReference>
<dbReference type="OrthoDB" id="40579at2759"/>
<dbReference type="Proteomes" id="UP000316759">
    <property type="component" value="Unassembled WGS sequence"/>
</dbReference>
<dbReference type="Gene3D" id="3.40.50.1000">
    <property type="entry name" value="HAD superfamily/HAD-like"/>
    <property type="match status" value="1"/>
</dbReference>
<accession>A0A504YYF2</accession>
<dbReference type="PANTHER" id="PTHR18901">
    <property type="entry name" value="2-DEOXYGLUCOSE-6-PHOSPHATE PHOSPHATASE 2"/>
    <property type="match status" value="1"/>
</dbReference>
<name>A0A504YYF2_FASGI</name>
<organism evidence="1 2">
    <name type="scientific">Fasciola gigantica</name>
    <name type="common">Giant liver fluke</name>
    <dbReference type="NCBI Taxonomy" id="46835"/>
    <lineage>
        <taxon>Eukaryota</taxon>
        <taxon>Metazoa</taxon>
        <taxon>Spiralia</taxon>
        <taxon>Lophotrochozoa</taxon>
        <taxon>Platyhelminthes</taxon>
        <taxon>Trematoda</taxon>
        <taxon>Digenea</taxon>
        <taxon>Plagiorchiida</taxon>
        <taxon>Echinostomata</taxon>
        <taxon>Echinostomatoidea</taxon>
        <taxon>Fasciolidae</taxon>
        <taxon>Fasciola</taxon>
    </lineage>
</organism>
<reference evidence="1 2" key="1">
    <citation type="submission" date="2019-04" db="EMBL/GenBank/DDBJ databases">
        <title>Annotation for the trematode Fasciola gigantica.</title>
        <authorList>
            <person name="Choi Y.-J."/>
        </authorList>
    </citation>
    <scope>NUCLEOTIDE SEQUENCE [LARGE SCALE GENOMIC DNA]</scope>
    <source>
        <strain evidence="1">Uganda_cow_1</strain>
    </source>
</reference>
<dbReference type="InterPro" id="IPR023214">
    <property type="entry name" value="HAD_sf"/>
</dbReference>
<proteinExistence type="predicted"/>
<comment type="caution">
    <text evidence="1">The sequence shown here is derived from an EMBL/GenBank/DDBJ whole genome shotgun (WGS) entry which is preliminary data.</text>
</comment>
<dbReference type="AlphaFoldDB" id="A0A504YYF2"/>
<evidence type="ECO:0000313" key="2">
    <source>
        <dbReference type="Proteomes" id="UP000316759"/>
    </source>
</evidence>
<evidence type="ECO:0000313" key="1">
    <source>
        <dbReference type="EMBL" id="TPP66453.1"/>
    </source>
</evidence>
<dbReference type="NCBIfam" id="TIGR01509">
    <property type="entry name" value="HAD-SF-IA-v3"/>
    <property type="match status" value="1"/>
</dbReference>
<dbReference type="GO" id="GO:0016791">
    <property type="term" value="F:phosphatase activity"/>
    <property type="evidence" value="ECO:0007669"/>
    <property type="project" value="TreeGrafter"/>
</dbReference>
<dbReference type="InterPro" id="IPR006439">
    <property type="entry name" value="HAD-SF_hydro_IA"/>
</dbReference>
<keyword evidence="2" id="KW-1185">Reference proteome</keyword>